<gene>
    <name evidence="1" type="ORF">NCTC10767_02225</name>
    <name evidence="2" type="ORF">NCTC9081_05948</name>
</gene>
<dbReference type="EMBL" id="UGCV01000008">
    <property type="protein sequence ID" value="STJ20370.1"/>
    <property type="molecule type" value="Genomic_DNA"/>
</dbReference>
<dbReference type="Proteomes" id="UP000254716">
    <property type="component" value="Unassembled WGS sequence"/>
</dbReference>
<dbReference type="Proteomes" id="UP000254647">
    <property type="component" value="Unassembled WGS sequence"/>
</dbReference>
<reference evidence="3 4" key="1">
    <citation type="submission" date="2018-06" db="EMBL/GenBank/DDBJ databases">
        <authorList>
            <consortium name="Pathogen Informatics"/>
            <person name="Doyle S."/>
        </authorList>
    </citation>
    <scope>NUCLEOTIDE SEQUENCE [LARGE SCALE GENOMIC DNA]</scope>
    <source>
        <strain evidence="1 3">NCTC10767</strain>
        <strain evidence="2 4">NCTC9081</strain>
    </source>
</reference>
<protein>
    <submittedName>
        <fullName evidence="2">Uncharacterized protein</fullName>
    </submittedName>
</protein>
<accession>A0A0K4R8P2</accession>
<evidence type="ECO:0000313" key="1">
    <source>
        <dbReference type="EMBL" id="STC80627.1"/>
    </source>
</evidence>
<proteinExistence type="predicted"/>
<evidence type="ECO:0000313" key="4">
    <source>
        <dbReference type="Proteomes" id="UP000254716"/>
    </source>
</evidence>
<sequence length="45" mass="5059">MTYSGKYLPDFFRLSSMKLVGCGHFSHTLDHHNDDPDVHLSPPTG</sequence>
<evidence type="ECO:0000313" key="2">
    <source>
        <dbReference type="EMBL" id="STJ20370.1"/>
    </source>
</evidence>
<dbReference type="AlphaFoldDB" id="A0A0K4R8P2"/>
<name>A0A0K4R8P2_ECOLX</name>
<dbReference type="EMBL" id="UFXW01000004">
    <property type="protein sequence ID" value="STC80627.1"/>
    <property type="molecule type" value="Genomic_DNA"/>
</dbReference>
<evidence type="ECO:0000313" key="3">
    <source>
        <dbReference type="Proteomes" id="UP000254647"/>
    </source>
</evidence>
<organism evidence="2 4">
    <name type="scientific">Escherichia coli</name>
    <dbReference type="NCBI Taxonomy" id="562"/>
    <lineage>
        <taxon>Bacteria</taxon>
        <taxon>Pseudomonadati</taxon>
        <taxon>Pseudomonadota</taxon>
        <taxon>Gammaproteobacteria</taxon>
        <taxon>Enterobacterales</taxon>
        <taxon>Enterobacteriaceae</taxon>
        <taxon>Escherichia</taxon>
    </lineage>
</organism>